<name>A0ABW5ZPA0_9BACL</name>
<accession>A0ABW5ZPA0</accession>
<evidence type="ECO:0000313" key="1">
    <source>
        <dbReference type="EMBL" id="MFD2913538.1"/>
    </source>
</evidence>
<reference evidence="2" key="1">
    <citation type="journal article" date="2019" name="Int. J. Syst. Evol. Microbiol.">
        <title>The Global Catalogue of Microorganisms (GCM) 10K type strain sequencing project: providing services to taxonomists for standard genome sequencing and annotation.</title>
        <authorList>
            <consortium name="The Broad Institute Genomics Platform"/>
            <consortium name="The Broad Institute Genome Sequencing Center for Infectious Disease"/>
            <person name="Wu L."/>
            <person name="Ma J."/>
        </authorList>
    </citation>
    <scope>NUCLEOTIDE SEQUENCE [LARGE SCALE GENOMIC DNA]</scope>
    <source>
        <strain evidence="2">KCTC 13528</strain>
    </source>
</reference>
<organism evidence="1 2">
    <name type="scientific">Jeotgalibacillus terrae</name>
    <dbReference type="NCBI Taxonomy" id="587735"/>
    <lineage>
        <taxon>Bacteria</taxon>
        <taxon>Bacillati</taxon>
        <taxon>Bacillota</taxon>
        <taxon>Bacilli</taxon>
        <taxon>Bacillales</taxon>
        <taxon>Caryophanaceae</taxon>
        <taxon>Jeotgalibacillus</taxon>
    </lineage>
</organism>
<proteinExistence type="predicted"/>
<protein>
    <submittedName>
        <fullName evidence="1">Uncharacterized protein</fullName>
    </submittedName>
</protein>
<keyword evidence="2" id="KW-1185">Reference proteome</keyword>
<dbReference type="RefSeq" id="WP_204728454.1">
    <property type="nucleotide sequence ID" value="NZ_JAFBDK010000003.1"/>
</dbReference>
<evidence type="ECO:0000313" key="2">
    <source>
        <dbReference type="Proteomes" id="UP001597561"/>
    </source>
</evidence>
<dbReference type="Proteomes" id="UP001597561">
    <property type="component" value="Unassembled WGS sequence"/>
</dbReference>
<dbReference type="EMBL" id="JBHUPG010000031">
    <property type="protein sequence ID" value="MFD2913538.1"/>
    <property type="molecule type" value="Genomic_DNA"/>
</dbReference>
<gene>
    <name evidence="1" type="ORF">ACFS5P_16745</name>
</gene>
<comment type="caution">
    <text evidence="1">The sequence shown here is derived from an EMBL/GenBank/DDBJ whole genome shotgun (WGS) entry which is preliminary data.</text>
</comment>
<sequence>MFEKNKWGLTEDELDRLQDAVENGIIPQSEVIANGDNFKNGTITVNELIGIWSSDDY</sequence>